<protein>
    <recommendedName>
        <fullName evidence="8">T9SS C-terminal target domain-containing protein</fullName>
    </recommendedName>
</protein>
<name>A0ABQ1UF66_9BACT</name>
<proteinExistence type="inferred from homology"/>
<reference evidence="7" key="1">
    <citation type="journal article" date="2019" name="Int. J. Syst. Evol. Microbiol.">
        <title>The Global Catalogue of Microorganisms (GCM) 10K type strain sequencing project: providing services to taxonomists for standard genome sequencing and annotation.</title>
        <authorList>
            <consortium name="The Broad Institute Genomics Platform"/>
            <consortium name="The Broad Institute Genome Sequencing Center for Infectious Disease"/>
            <person name="Wu L."/>
            <person name="Ma J."/>
        </authorList>
    </citation>
    <scope>NUCLEOTIDE SEQUENCE [LARGE SCALE GENOMIC DNA]</scope>
    <source>
        <strain evidence="7">CGMCC 1.15197</strain>
    </source>
</reference>
<dbReference type="PANTHER" id="PTHR31321">
    <property type="entry name" value="ACYL-COA THIOESTER HYDROLASE YBHC-RELATED"/>
    <property type="match status" value="1"/>
</dbReference>
<organism evidence="6 7">
    <name type="scientific">Hymenobacter cavernae</name>
    <dbReference type="NCBI Taxonomy" id="2044852"/>
    <lineage>
        <taxon>Bacteria</taxon>
        <taxon>Pseudomonadati</taxon>
        <taxon>Bacteroidota</taxon>
        <taxon>Cytophagia</taxon>
        <taxon>Cytophagales</taxon>
        <taxon>Hymenobacteraceae</taxon>
        <taxon>Hymenobacter</taxon>
    </lineage>
</organism>
<keyword evidence="2" id="KW-0378">Hydrolase</keyword>
<evidence type="ECO:0000256" key="3">
    <source>
        <dbReference type="ARBA" id="ARBA00023085"/>
    </source>
</evidence>
<keyword evidence="7" id="KW-1185">Reference proteome</keyword>
<comment type="similarity">
    <text evidence="1">Belongs to the pectinesterase family.</text>
</comment>
<evidence type="ECO:0000256" key="1">
    <source>
        <dbReference type="ARBA" id="ARBA00008891"/>
    </source>
</evidence>
<dbReference type="RefSeq" id="WP_188814916.1">
    <property type="nucleotide sequence ID" value="NZ_BMHT01000005.1"/>
</dbReference>
<evidence type="ECO:0000313" key="7">
    <source>
        <dbReference type="Proteomes" id="UP000632273"/>
    </source>
</evidence>
<dbReference type="Gene3D" id="2.160.20.10">
    <property type="entry name" value="Single-stranded right-handed beta-helix, Pectin lyase-like"/>
    <property type="match status" value="1"/>
</dbReference>
<gene>
    <name evidence="6" type="ORF">GCM10011383_30820</name>
</gene>
<dbReference type="InterPro" id="IPR011050">
    <property type="entry name" value="Pectin_lyase_fold/virulence"/>
</dbReference>
<evidence type="ECO:0000256" key="2">
    <source>
        <dbReference type="ARBA" id="ARBA00022801"/>
    </source>
</evidence>
<dbReference type="Pfam" id="PF01095">
    <property type="entry name" value="Pectinesterase"/>
    <property type="match status" value="1"/>
</dbReference>
<keyword evidence="3" id="KW-0063">Aspartyl esterase</keyword>
<evidence type="ECO:0008006" key="8">
    <source>
        <dbReference type="Google" id="ProtNLM"/>
    </source>
</evidence>
<dbReference type="InterPro" id="IPR026444">
    <property type="entry name" value="Secre_tail"/>
</dbReference>
<comment type="caution">
    <text evidence="6">The sequence shown here is derived from an EMBL/GenBank/DDBJ whole genome shotgun (WGS) entry which is preliminary data.</text>
</comment>
<accession>A0ABQ1UF66</accession>
<feature type="domain" description="Pectinesterase catalytic" evidence="4">
    <location>
        <begin position="37"/>
        <end position="329"/>
    </location>
</feature>
<feature type="domain" description="Secretion system C-terminal sorting" evidence="5">
    <location>
        <begin position="794"/>
        <end position="867"/>
    </location>
</feature>
<dbReference type="PANTHER" id="PTHR31321:SF57">
    <property type="entry name" value="PECTINESTERASE 53-RELATED"/>
    <property type="match status" value="1"/>
</dbReference>
<evidence type="ECO:0000259" key="4">
    <source>
        <dbReference type="Pfam" id="PF01095"/>
    </source>
</evidence>
<dbReference type="SUPFAM" id="SSF51126">
    <property type="entry name" value="Pectin lyase-like"/>
    <property type="match status" value="1"/>
</dbReference>
<dbReference type="PROSITE" id="PS00800">
    <property type="entry name" value="PECTINESTERASE_1"/>
    <property type="match status" value="1"/>
</dbReference>
<evidence type="ECO:0000259" key="5">
    <source>
        <dbReference type="Pfam" id="PF18962"/>
    </source>
</evidence>
<dbReference type="EMBL" id="BMHT01000005">
    <property type="protein sequence ID" value="GGF17220.1"/>
    <property type="molecule type" value="Genomic_DNA"/>
</dbReference>
<dbReference type="InterPro" id="IPR012334">
    <property type="entry name" value="Pectin_lyas_fold"/>
</dbReference>
<evidence type="ECO:0000313" key="6">
    <source>
        <dbReference type="EMBL" id="GGF17220.1"/>
    </source>
</evidence>
<dbReference type="Proteomes" id="UP000632273">
    <property type="component" value="Unassembled WGS sequence"/>
</dbReference>
<dbReference type="InterPro" id="IPR000070">
    <property type="entry name" value="Pectinesterase_cat"/>
</dbReference>
<dbReference type="InterPro" id="IPR018040">
    <property type="entry name" value="Pectinesterase_Tyr_AS"/>
</dbReference>
<dbReference type="Pfam" id="PF18962">
    <property type="entry name" value="Por_Secre_tail"/>
    <property type="match status" value="1"/>
</dbReference>
<sequence>MFPHSTHNPARSTSKRWLLLCLLLICSAFYSQLYAYDLVVAKDGSGNYTTVQAAINAVPTGPTSVYSIFIKNGIYQEKVTVPANKPFVQLVGESVANTILTWNDNANTPNGSGGTLGTGGSGSITVNATDFSALNITFVNSFGDGSQAVAVSLYADRAAFKNCRFQGNQDTLLNYGNGRQYFKDCYIDGNVDFIFGNAIALFDNCVIYAKTRTTAGSSFITAANTPPGQAYGYVFRNAKIPSNTGGTQYYLGRPWQNSAGFNPLAENKVVFLKTTIGANQILPAGWVTWDAGTDVTKITYAEYKTQYFGGKLVPVSQRVTWSKQLTDADTARYVKDNLFGTWDPCTVAAGFCTTMNTPDIAVSNFRVAKGAAQATFDWNISWAMSQLKYELFRSADNVTFSKIYEVTAQNDSTYNFQTTDALPAAGNLYYYYVRASKAGLATHTTPTIQVSSVPTINITSGTNTFVQYSNGPSAPQTYVLGGVNLLGPVTVTPPANYEVSANGGPTWYNATNPLVLTPTNNTLANMTISVRLNAAAAGAYSGNIVHITTGATAVNVAVNGTKVNTPQPISAPLQWWPLKANNQDSLGVRGADVLPSTSTLRNFYVSNGTTVPAVKAYSRTFGQALGASSNGDGTWIPSPSSNPNRRYYEEFTITASDITIRIDSLVFTAGFYGTANGRLAVLTSRSGFVSDSTELAGGRGPTGSLNSTTGLGTFASPLVLANQTNGVNTTFRFPLNGTTGIRLTTGQKLTIRLYFSAGTTSAGRYSLLRDVLVKGEQLIITAASKPLAGTLFQVYPNPTHDGNLMVNLGGYSQEVHLTLCNALGQQLYSTKVKAGQTELSLPLGKLASGVYILRAQSQGSTEVRRIVRE</sequence>
<dbReference type="NCBIfam" id="TIGR04183">
    <property type="entry name" value="Por_Secre_tail"/>
    <property type="match status" value="1"/>
</dbReference>